<dbReference type="Pfam" id="PF07059">
    <property type="entry name" value="EDR2_C"/>
    <property type="match status" value="1"/>
</dbReference>
<evidence type="ECO:0000259" key="2">
    <source>
        <dbReference type="Pfam" id="PF07059"/>
    </source>
</evidence>
<feature type="compositionally biased region" description="Low complexity" evidence="1">
    <location>
        <begin position="656"/>
        <end position="673"/>
    </location>
</feature>
<keyword evidence="4" id="KW-1185">Reference proteome</keyword>
<proteinExistence type="predicted"/>
<dbReference type="InterPro" id="IPR009769">
    <property type="entry name" value="EDR2_C"/>
</dbReference>
<sequence length="1101" mass="110762">MKSPSSPPPGELLAATTVYKGTTLPHVVVRRTAQLFPGGFTTCQAEKGAASGKFWALHRRCTLDPPDAAAIKAHERHLRKAGPLRAVASYARDKNMLRLYCFRIEWPDKHAPSHGSVVELGFDSLAAAREWHGLLASKIQALPAPVAVTVNSGRPAGSSGGGGGVEGRLSPCEVVSAAASPDSSLPNTPLPIGRAGAHAPPAPPAGASPRDSGGGGGMAPGGMHGPELGGTTHGSGGGGGGSGGGGRLARYMSTGSSIASSNWSPQGQGERGDPSASDAGGRGGSSAGSGGSGGGGGGGGDGPGLPAARASGGSLEITESVRGALQASSVGAGHSSGVRAAGGGGGGGAARGAAGGAPSPARGGGGGANGGANGSGASGGGVVVDEGSVRWVPYKHSNGMAVYYRHAPRGERVMGAAQKASGEYMLSVAVAASPERCVAALQSRRGRAGGSAVSVAAHVEVLEDRGDVQVRHMVFHPAGSAGAWGALCAPREAFVTQVLTSYEEGVYNILFNSIPDEDLRPEWRARAAARARSADTASRASDPTASRRLWRGHPVRAKITGAFTLSALEGKGSRDSPQTLVTTILRADFGGWLSPGSPFFMFGWALGLHEAFMDRLLMTVMILREEVEYSRFRTKPFQLLMAAATSANERPPAPASPSAAVAAHHQRRPSVGAVPGGGGGAGAAAGGSLTLGRSETLAAAAASAVSSAASALAAHMTEPNQLWRRNKAPAAPAAAAADGGGKPGTPAKGGAAEGAAAAGERAGGGGAPAEAAAAPEVPESPTTAAAIAAAADAAAAAATAAGAGRVAAAAAAAAAAQAAAAAAGLAPAPRYSAEDLEAWAEGGSMDPAYWEPIHVPGAAQVFSIRGPNYLKDRKKIPAGTPRFRLLACDLVSTPTVIGHVARFLPSIRLSGCPFMFAVNLLIPGTGSNPCLHLVMTFGAPSHPSALGACPDDPLDAGPEWTPFDFALSRFLHAGDYERNGTFKLIPHCAKGSWILCQTVGTTPVILGRKLPTTSYVLTDRYVEVDVNVATNPAVSYVVSMVQGATKSMVIDHAYLLEGHFAHELPEALIGAVRFKHLDMGQYVAVDTAHEIRMAPVDPDWQ</sequence>
<evidence type="ECO:0000256" key="1">
    <source>
        <dbReference type="SAM" id="MobiDB-lite"/>
    </source>
</evidence>
<dbReference type="EMBL" id="BDRX01000030">
    <property type="protein sequence ID" value="GBF92229.1"/>
    <property type="molecule type" value="Genomic_DNA"/>
</dbReference>
<feature type="region of interest" description="Disordered" evidence="1">
    <location>
        <begin position="726"/>
        <end position="778"/>
    </location>
</feature>
<gene>
    <name evidence="3" type="ORF">Rsub_05311</name>
</gene>
<feature type="compositionally biased region" description="Low complexity" evidence="1">
    <location>
        <begin position="744"/>
        <end position="760"/>
    </location>
</feature>
<accession>A0A2V0NY16</accession>
<dbReference type="AlphaFoldDB" id="A0A2V0NY16"/>
<organism evidence="3 4">
    <name type="scientific">Raphidocelis subcapitata</name>
    <dbReference type="NCBI Taxonomy" id="307507"/>
    <lineage>
        <taxon>Eukaryota</taxon>
        <taxon>Viridiplantae</taxon>
        <taxon>Chlorophyta</taxon>
        <taxon>core chlorophytes</taxon>
        <taxon>Chlorophyceae</taxon>
        <taxon>CS clade</taxon>
        <taxon>Sphaeropleales</taxon>
        <taxon>Selenastraceae</taxon>
        <taxon>Raphidocelis</taxon>
    </lineage>
</organism>
<feature type="compositionally biased region" description="Gly residues" evidence="1">
    <location>
        <begin position="280"/>
        <end position="303"/>
    </location>
</feature>
<feature type="compositionally biased region" description="Polar residues" evidence="1">
    <location>
        <begin position="253"/>
        <end position="267"/>
    </location>
</feature>
<feature type="region of interest" description="Disordered" evidence="1">
    <location>
        <begin position="326"/>
        <end position="378"/>
    </location>
</feature>
<dbReference type="Proteomes" id="UP000247498">
    <property type="component" value="Unassembled WGS sequence"/>
</dbReference>
<feature type="domain" description="Protein ENHANCED DISEASE RESISTANCE 2 C-terminal" evidence="2">
    <location>
        <begin position="859"/>
        <end position="1078"/>
    </location>
</feature>
<protein>
    <recommendedName>
        <fullName evidence="2">Protein ENHANCED DISEASE RESISTANCE 2 C-terminal domain-containing protein</fullName>
    </recommendedName>
</protein>
<dbReference type="Gene3D" id="3.30.530.20">
    <property type="match status" value="1"/>
</dbReference>
<dbReference type="SUPFAM" id="SSF55961">
    <property type="entry name" value="Bet v1-like"/>
    <property type="match status" value="1"/>
</dbReference>
<reference evidence="3 4" key="1">
    <citation type="journal article" date="2018" name="Sci. Rep.">
        <title>Raphidocelis subcapitata (=Pseudokirchneriella subcapitata) provides an insight into genome evolution and environmental adaptations in the Sphaeropleales.</title>
        <authorList>
            <person name="Suzuki S."/>
            <person name="Yamaguchi H."/>
            <person name="Nakajima N."/>
            <person name="Kawachi M."/>
        </authorList>
    </citation>
    <scope>NUCLEOTIDE SEQUENCE [LARGE SCALE GENOMIC DNA]</scope>
    <source>
        <strain evidence="3 4">NIES-35</strain>
    </source>
</reference>
<feature type="compositionally biased region" description="Gly residues" evidence="1">
    <location>
        <begin position="674"/>
        <end position="683"/>
    </location>
</feature>
<dbReference type="InterPro" id="IPR023393">
    <property type="entry name" value="START-like_dom_sf"/>
</dbReference>
<name>A0A2V0NY16_9CHLO</name>
<feature type="region of interest" description="Disordered" evidence="1">
    <location>
        <begin position="177"/>
        <end position="313"/>
    </location>
</feature>
<feature type="compositionally biased region" description="Gly residues" evidence="1">
    <location>
        <begin position="212"/>
        <end position="247"/>
    </location>
</feature>
<dbReference type="InterPro" id="IPR045096">
    <property type="entry name" value="EDR2-like"/>
</dbReference>
<feature type="compositionally biased region" description="Gly residues" evidence="1">
    <location>
        <begin position="340"/>
        <end position="355"/>
    </location>
</feature>
<dbReference type="OrthoDB" id="9970435at2759"/>
<feature type="compositionally biased region" description="Low complexity" evidence="1">
    <location>
        <begin position="768"/>
        <end position="778"/>
    </location>
</feature>
<feature type="compositionally biased region" description="Low complexity" evidence="1">
    <location>
        <begin position="327"/>
        <end position="339"/>
    </location>
</feature>
<feature type="compositionally biased region" description="Low complexity" evidence="1">
    <location>
        <begin position="728"/>
        <end position="737"/>
    </location>
</feature>
<comment type="caution">
    <text evidence="3">The sequence shown here is derived from an EMBL/GenBank/DDBJ whole genome shotgun (WGS) entry which is preliminary data.</text>
</comment>
<evidence type="ECO:0000313" key="4">
    <source>
        <dbReference type="Proteomes" id="UP000247498"/>
    </source>
</evidence>
<feature type="region of interest" description="Disordered" evidence="1">
    <location>
        <begin position="648"/>
        <end position="683"/>
    </location>
</feature>
<dbReference type="PANTHER" id="PTHR12136">
    <property type="entry name" value="ENHANCED DISEASE RESISTANCE-RELATED"/>
    <property type="match status" value="1"/>
</dbReference>
<evidence type="ECO:0000313" key="3">
    <source>
        <dbReference type="EMBL" id="GBF92229.1"/>
    </source>
</evidence>
<dbReference type="PANTHER" id="PTHR12136:SF41">
    <property type="entry name" value="PLECKSTRIN HOMOLOGY (PH) AND LIPID-BINDING START DOMAINS-CONTAINING PROTEIN"/>
    <property type="match status" value="1"/>
</dbReference>
<dbReference type="InParanoid" id="A0A2V0NY16"/>
<feature type="compositionally biased region" description="Gly residues" evidence="1">
    <location>
        <begin position="362"/>
        <end position="378"/>
    </location>
</feature>